<protein>
    <recommendedName>
        <fullName evidence="2">Transglutaminase-like domain-containing protein</fullName>
    </recommendedName>
</protein>
<feature type="domain" description="Transglutaminase-like" evidence="2">
    <location>
        <begin position="283"/>
        <end position="346"/>
    </location>
</feature>
<dbReference type="InterPro" id="IPR050779">
    <property type="entry name" value="Transglutaminase"/>
</dbReference>
<dbReference type="SMART" id="SM00460">
    <property type="entry name" value="TGc"/>
    <property type="match status" value="1"/>
</dbReference>
<dbReference type="GO" id="GO:0007399">
    <property type="term" value="P:nervous system development"/>
    <property type="evidence" value="ECO:0007669"/>
    <property type="project" value="UniProtKB-ARBA"/>
</dbReference>
<dbReference type="InterPro" id="IPR023608">
    <property type="entry name" value="Transglutaminase_animal"/>
</dbReference>
<dbReference type="PANTHER" id="PTHR11590:SF80">
    <property type="entry name" value="TRANSGLUTAMINASE 5,-LIKE"/>
    <property type="match status" value="1"/>
</dbReference>
<dbReference type="InterPro" id="IPR008958">
    <property type="entry name" value="Transglutaminase_C"/>
</dbReference>
<name>A0A3B4GAF6_9CICH</name>
<dbReference type="InterPro" id="IPR001102">
    <property type="entry name" value="Transglutaminase_N"/>
</dbReference>
<dbReference type="Ensembl" id="ENSPNYT00000020384.1">
    <property type="protein sequence ID" value="ENSPNYP00000019892.1"/>
    <property type="gene ID" value="ENSPNYG00000015036.1"/>
</dbReference>
<evidence type="ECO:0000259" key="2">
    <source>
        <dbReference type="SMART" id="SM00460"/>
    </source>
</evidence>
<organism evidence="3">
    <name type="scientific">Pundamilia nyererei</name>
    <dbReference type="NCBI Taxonomy" id="303518"/>
    <lineage>
        <taxon>Eukaryota</taxon>
        <taxon>Metazoa</taxon>
        <taxon>Chordata</taxon>
        <taxon>Craniata</taxon>
        <taxon>Vertebrata</taxon>
        <taxon>Euteleostomi</taxon>
        <taxon>Actinopterygii</taxon>
        <taxon>Neopterygii</taxon>
        <taxon>Teleostei</taxon>
        <taxon>Neoteleostei</taxon>
        <taxon>Acanthomorphata</taxon>
        <taxon>Ovalentaria</taxon>
        <taxon>Cichlomorphae</taxon>
        <taxon>Cichliformes</taxon>
        <taxon>Cichlidae</taxon>
        <taxon>African cichlids</taxon>
        <taxon>Pseudocrenilabrinae</taxon>
        <taxon>Haplochromini</taxon>
        <taxon>Pundamilia</taxon>
    </lineage>
</organism>
<dbReference type="GeneTree" id="ENSGT01050000244866"/>
<dbReference type="InterPro" id="IPR013783">
    <property type="entry name" value="Ig-like_fold"/>
</dbReference>
<dbReference type="Gene3D" id="3.90.260.10">
    <property type="entry name" value="Transglutaminase-like"/>
    <property type="match status" value="1"/>
</dbReference>
<dbReference type="SUPFAM" id="SSF54001">
    <property type="entry name" value="Cysteine proteinases"/>
    <property type="match status" value="1"/>
</dbReference>
<proteinExistence type="inferred from homology"/>
<dbReference type="Pfam" id="PF01841">
    <property type="entry name" value="Transglut_core"/>
    <property type="match status" value="1"/>
</dbReference>
<dbReference type="Pfam" id="PF00868">
    <property type="entry name" value="Transglut_N"/>
    <property type="match status" value="1"/>
</dbReference>
<dbReference type="SUPFAM" id="SSF81296">
    <property type="entry name" value="E set domains"/>
    <property type="match status" value="1"/>
</dbReference>
<evidence type="ECO:0000313" key="3">
    <source>
        <dbReference type="Ensembl" id="ENSPNYP00000019892.1"/>
    </source>
</evidence>
<dbReference type="GO" id="GO:0003810">
    <property type="term" value="F:protein-glutamine gamma-glutamyltransferase activity"/>
    <property type="evidence" value="ECO:0007669"/>
    <property type="project" value="InterPro"/>
</dbReference>
<dbReference type="AlphaFoldDB" id="A0A3B4GAF6"/>
<dbReference type="InterPro" id="IPR002931">
    <property type="entry name" value="Transglutaminase-like"/>
</dbReference>
<dbReference type="PANTHER" id="PTHR11590">
    <property type="entry name" value="PROTEIN-GLUTAMINE GAMMA-GLUTAMYLTRANSFERASE"/>
    <property type="match status" value="1"/>
</dbReference>
<sequence>MQQVMGSAICFTGTTNGHCRLKSMNFEIPENSISHETQGLSRNRLVVRRGKPFKVTLKSDSWLWNPCAESLVLEVCLGGLSKRIPVLFYEEQSHPHLYDWKATIYPGNMHPQSVIIHICAPVQSSVALYELLAHIETRRSRKTYVLGTFVLLCNPWLKGDPVYMPLDAHKEEYIKSDYGLVYMGSSLNVSKRPWSFGLYEPGVLEACLKLLEFSPQHLTDKNKDYTLRADPVYLSRVVCAMINCNDDLGILEGKWQGSYKNGVKPTDWSGSADILLRWASSKCRPVRYGQCWVFASVLCTVMRVLGIPSRVVTVFNAAHDGNGNMIIEEFYTRTGEKFGVSKDSIWLVSLALNHKYTISFCNFLQSALGDFFNSTMSPNLNVTLKIVGVPKLGEPIHICVTITNQCKNPRVLVGHINAQVKEYDSSPCEAFWDAQTEVQIQPFSVTTLNHTISHFKYQSFLAGDDIVNLAVVLKDMRTKETFLAAEEFSISPPQITIQIEGGNSIQLKKQRTVLVSFTNCLSTALYEAVLTVQGAGLLEGKQVAKIILLQPGEKIEKKVSITATSPGTKLLMATLSHSNNPNIIARWYHKVSVTA</sequence>
<evidence type="ECO:0000256" key="1">
    <source>
        <dbReference type="ARBA" id="ARBA00005968"/>
    </source>
</evidence>
<dbReference type="InterPro" id="IPR036985">
    <property type="entry name" value="Transglutaminase-like_sf"/>
</dbReference>
<dbReference type="GO" id="GO:0005739">
    <property type="term" value="C:mitochondrion"/>
    <property type="evidence" value="ECO:0007669"/>
    <property type="project" value="TreeGrafter"/>
</dbReference>
<dbReference type="STRING" id="303518.ENSPNYP00000019892"/>
<accession>A0A3B4GAF6</accession>
<dbReference type="InterPro" id="IPR038765">
    <property type="entry name" value="Papain-like_cys_pep_sf"/>
</dbReference>
<dbReference type="Gene3D" id="2.60.40.10">
    <property type="entry name" value="Immunoglobulins"/>
    <property type="match status" value="3"/>
</dbReference>
<dbReference type="Pfam" id="PF00927">
    <property type="entry name" value="Transglut_C"/>
    <property type="match status" value="1"/>
</dbReference>
<reference evidence="3" key="1">
    <citation type="submission" date="2023-09" db="UniProtKB">
        <authorList>
            <consortium name="Ensembl"/>
        </authorList>
    </citation>
    <scope>IDENTIFICATION</scope>
</reference>
<dbReference type="InterPro" id="IPR014756">
    <property type="entry name" value="Ig_E-set"/>
</dbReference>
<comment type="similarity">
    <text evidence="1">Belongs to the transglutaminase superfamily. Transglutaminase family.</text>
</comment>
<dbReference type="PIRSF" id="PIRSF000459">
    <property type="entry name" value="TGM_EBP42"/>
    <property type="match status" value="1"/>
</dbReference>
<dbReference type="InterPro" id="IPR036238">
    <property type="entry name" value="Transglutaminase_C_sf"/>
</dbReference>
<dbReference type="SUPFAM" id="SSF49309">
    <property type="entry name" value="Transglutaminase, two C-terminal domains"/>
    <property type="match status" value="2"/>
</dbReference>